<dbReference type="InterPro" id="IPR011009">
    <property type="entry name" value="Kinase-like_dom_sf"/>
</dbReference>
<dbReference type="InterPro" id="IPR001245">
    <property type="entry name" value="Ser-Thr/Tyr_kinase_cat_dom"/>
</dbReference>
<evidence type="ECO:0000313" key="6">
    <source>
        <dbReference type="Proteomes" id="UP000031036"/>
    </source>
</evidence>
<protein>
    <submittedName>
        <fullName evidence="5">Tyrosine-protein kinase Fer</fullName>
    </submittedName>
</protein>
<dbReference type="SUPFAM" id="SSF56112">
    <property type="entry name" value="Protein kinase-like (PK-like)"/>
    <property type="match status" value="1"/>
</dbReference>
<dbReference type="AlphaFoldDB" id="A0A0B2UYK6"/>
<dbReference type="STRING" id="6265.A0A0B2UYK6"/>
<sequence length="158" mass="17552">MSSGRSAVGSTSQSDSISSSKGEAGRSDRALNTTFFHGMLTRMDADPLLKDEGNFLLRASERQGQSCVVHMAHYITESWKKGVAVKTMRDISSRVARIKFMREARIMRKFHHPNVIRIYGLAVLRSPLMIVMELCPGGSVLGYVRKMAPEFLGPCLEC</sequence>
<dbReference type="InterPro" id="IPR050198">
    <property type="entry name" value="Non-receptor_tyrosine_kinases"/>
</dbReference>
<proteinExistence type="predicted"/>
<keyword evidence="5" id="KW-0808">Transferase</keyword>
<gene>
    <name evidence="5" type="primary">FER</name>
    <name evidence="5" type="ORF">Tcan_06393</name>
</gene>
<keyword evidence="1" id="KW-0547">Nucleotide-binding</keyword>
<evidence type="ECO:0000259" key="4">
    <source>
        <dbReference type="PROSITE" id="PS50011"/>
    </source>
</evidence>
<comment type="caution">
    <text evidence="5">The sequence shown here is derived from an EMBL/GenBank/DDBJ whole genome shotgun (WGS) entry which is preliminary data.</text>
</comment>
<evidence type="ECO:0000256" key="3">
    <source>
        <dbReference type="SAM" id="MobiDB-lite"/>
    </source>
</evidence>
<dbReference type="GO" id="GO:0004713">
    <property type="term" value="F:protein tyrosine kinase activity"/>
    <property type="evidence" value="ECO:0007669"/>
    <property type="project" value="UniProtKB-KW"/>
</dbReference>
<dbReference type="PROSITE" id="PS50011">
    <property type="entry name" value="PROTEIN_KINASE_DOM"/>
    <property type="match status" value="1"/>
</dbReference>
<feature type="compositionally biased region" description="Low complexity" evidence="3">
    <location>
        <begin position="10"/>
        <end position="20"/>
    </location>
</feature>
<dbReference type="EMBL" id="JPKZ01002939">
    <property type="protein sequence ID" value="KHN74249.1"/>
    <property type="molecule type" value="Genomic_DNA"/>
</dbReference>
<dbReference type="OrthoDB" id="535945at2759"/>
<evidence type="ECO:0000256" key="1">
    <source>
        <dbReference type="ARBA" id="ARBA00022741"/>
    </source>
</evidence>
<dbReference type="Proteomes" id="UP000031036">
    <property type="component" value="Unassembled WGS sequence"/>
</dbReference>
<feature type="region of interest" description="Disordered" evidence="3">
    <location>
        <begin position="1"/>
        <end position="26"/>
    </location>
</feature>
<name>A0A0B2UYK6_TOXCA</name>
<keyword evidence="2" id="KW-0067">ATP-binding</keyword>
<keyword evidence="5" id="KW-0418">Kinase</keyword>
<accession>A0A0B2UYK6</accession>
<feature type="domain" description="Protein kinase" evidence="4">
    <location>
        <begin position="55"/>
        <end position="158"/>
    </location>
</feature>
<organism evidence="5 6">
    <name type="scientific">Toxocara canis</name>
    <name type="common">Canine roundworm</name>
    <dbReference type="NCBI Taxonomy" id="6265"/>
    <lineage>
        <taxon>Eukaryota</taxon>
        <taxon>Metazoa</taxon>
        <taxon>Ecdysozoa</taxon>
        <taxon>Nematoda</taxon>
        <taxon>Chromadorea</taxon>
        <taxon>Rhabditida</taxon>
        <taxon>Spirurina</taxon>
        <taxon>Ascaridomorpha</taxon>
        <taxon>Ascaridoidea</taxon>
        <taxon>Toxocaridae</taxon>
        <taxon>Toxocara</taxon>
    </lineage>
</organism>
<evidence type="ECO:0000256" key="2">
    <source>
        <dbReference type="ARBA" id="ARBA00022840"/>
    </source>
</evidence>
<dbReference type="Gene3D" id="1.10.510.10">
    <property type="entry name" value="Transferase(Phosphotransferase) domain 1"/>
    <property type="match status" value="1"/>
</dbReference>
<reference evidence="5 6" key="1">
    <citation type="submission" date="2014-11" db="EMBL/GenBank/DDBJ databases">
        <title>Genetic blueprint of the zoonotic pathogen Toxocara canis.</title>
        <authorList>
            <person name="Zhu X.-Q."/>
            <person name="Korhonen P.K."/>
            <person name="Cai H."/>
            <person name="Young N.D."/>
            <person name="Nejsum P."/>
            <person name="von Samson-Himmelstjerna G."/>
            <person name="Boag P.R."/>
            <person name="Tan P."/>
            <person name="Li Q."/>
            <person name="Min J."/>
            <person name="Yang Y."/>
            <person name="Wang X."/>
            <person name="Fang X."/>
            <person name="Hall R.S."/>
            <person name="Hofmann A."/>
            <person name="Sternberg P.W."/>
            <person name="Jex A.R."/>
            <person name="Gasser R.B."/>
        </authorList>
    </citation>
    <scope>NUCLEOTIDE SEQUENCE [LARGE SCALE GENOMIC DNA]</scope>
    <source>
        <strain evidence="5">PN_DK_2014</strain>
    </source>
</reference>
<evidence type="ECO:0000313" key="5">
    <source>
        <dbReference type="EMBL" id="KHN74249.1"/>
    </source>
</evidence>
<dbReference type="InterPro" id="IPR000719">
    <property type="entry name" value="Prot_kinase_dom"/>
</dbReference>
<dbReference type="GO" id="GO:0005524">
    <property type="term" value="F:ATP binding"/>
    <property type="evidence" value="ECO:0007669"/>
    <property type="project" value="UniProtKB-KW"/>
</dbReference>
<dbReference type="PANTHER" id="PTHR24418">
    <property type="entry name" value="TYROSINE-PROTEIN KINASE"/>
    <property type="match status" value="1"/>
</dbReference>
<dbReference type="Gene3D" id="3.30.505.10">
    <property type="entry name" value="SH2 domain"/>
    <property type="match status" value="1"/>
</dbReference>
<dbReference type="Pfam" id="PF07714">
    <property type="entry name" value="PK_Tyr_Ser-Thr"/>
    <property type="match status" value="1"/>
</dbReference>
<dbReference type="InterPro" id="IPR036860">
    <property type="entry name" value="SH2_dom_sf"/>
</dbReference>
<keyword evidence="6" id="KW-1185">Reference proteome</keyword>